<dbReference type="PROSITE" id="PS50109">
    <property type="entry name" value="HIS_KIN"/>
    <property type="match status" value="1"/>
</dbReference>
<evidence type="ECO:0000256" key="5">
    <source>
        <dbReference type="ARBA" id="ARBA00022553"/>
    </source>
</evidence>
<reference evidence="18 19" key="1">
    <citation type="submission" date="2015-07" db="EMBL/GenBank/DDBJ databases">
        <title>The draft genome sequence of Leadbetterella sp. JN14-9.</title>
        <authorList>
            <person name="Liu Y."/>
            <person name="Du J."/>
            <person name="Shao Z."/>
        </authorList>
    </citation>
    <scope>NUCLEOTIDE SEQUENCE [LARGE SCALE GENOMIC DNA]</scope>
    <source>
        <strain evidence="18 19">JN14-9</strain>
    </source>
</reference>
<dbReference type="PRINTS" id="PR00344">
    <property type="entry name" value="BCTRLSENSOR"/>
</dbReference>
<dbReference type="Pfam" id="PF00672">
    <property type="entry name" value="HAMP"/>
    <property type="match status" value="1"/>
</dbReference>
<keyword evidence="15" id="KW-0732">Signal</keyword>
<feature type="transmembrane region" description="Helical" evidence="14">
    <location>
        <begin position="927"/>
        <end position="949"/>
    </location>
</feature>
<dbReference type="InterPro" id="IPR004358">
    <property type="entry name" value="Sig_transdc_His_kin-like_C"/>
</dbReference>
<evidence type="ECO:0000313" key="19">
    <source>
        <dbReference type="Proteomes" id="UP000050454"/>
    </source>
</evidence>
<dbReference type="GO" id="GO:0000155">
    <property type="term" value="F:phosphorelay sensor kinase activity"/>
    <property type="evidence" value="ECO:0007669"/>
    <property type="project" value="InterPro"/>
</dbReference>
<evidence type="ECO:0000256" key="13">
    <source>
        <dbReference type="ARBA" id="ARBA00023136"/>
    </source>
</evidence>
<dbReference type="PROSITE" id="PS50885">
    <property type="entry name" value="HAMP"/>
    <property type="match status" value="1"/>
</dbReference>
<evidence type="ECO:0000256" key="7">
    <source>
        <dbReference type="ARBA" id="ARBA00022692"/>
    </source>
</evidence>
<feature type="domain" description="Histidine kinase" evidence="16">
    <location>
        <begin position="1020"/>
        <end position="1233"/>
    </location>
</feature>
<dbReference type="Pfam" id="PF02518">
    <property type="entry name" value="HATPase_c"/>
    <property type="match status" value="1"/>
</dbReference>
<dbReference type="InterPro" id="IPR036890">
    <property type="entry name" value="HATPase_C_sf"/>
</dbReference>
<dbReference type="Gene3D" id="1.10.287.130">
    <property type="match status" value="1"/>
</dbReference>
<dbReference type="OrthoDB" id="9776727at2"/>
<dbReference type="InterPro" id="IPR003660">
    <property type="entry name" value="HAMP_dom"/>
</dbReference>
<dbReference type="EC" id="2.7.13.3" evidence="3"/>
<feature type="transmembrane region" description="Helical" evidence="14">
    <location>
        <begin position="244"/>
        <end position="268"/>
    </location>
</feature>
<feature type="transmembrane region" description="Helical" evidence="14">
    <location>
        <begin position="372"/>
        <end position="397"/>
    </location>
</feature>
<evidence type="ECO:0000256" key="10">
    <source>
        <dbReference type="ARBA" id="ARBA00022840"/>
    </source>
</evidence>
<keyword evidence="5" id="KW-0597">Phosphoprotein</keyword>
<dbReference type="SMART" id="SM00388">
    <property type="entry name" value="HisKA"/>
    <property type="match status" value="1"/>
</dbReference>
<sequence length="1235" mass="141929">MIWKFVKKYLLLILAVASFTLAGIQYFSAPPEQETAELNYSEAVQESVTESLQTAGRELAEVTKIYQDGNELSFTNLNIETEFPFYVFKNRELIYWSDHRYTPDHQSIQGFYDDGLLAQKNHIHLVRKQDFFHNQDKIELVSLIPVFIEYEHENDYLKSHFNNKLFKASPLSIKNTASSKAHLNIHDQKDRFLFSVEPPRYERLYSSNLSDKALGFLVLGFLLLGLCLLTRIRSVFHKHGFEYSLALIIIYVVVVRWFMLANSIPYSLYEIDLFNPKYFAVNAFTPSLGDLIVNTLCFTLIALFIAYRFHKSALYRNIIKSGIHGRSVISVITILLSTAVTYCCHKALIYLYEKSNYMLDFSVSTSFDNIKLGVLAFYVFLAILFFLSQHLLIGIFLRLNNRHKSGLAHWVYGAILSAIILLFVGETSWVLLIGAFYFLISYWFKFPLYLYTLKYRTSIFFFLGAFVFTLISMQVLHHENRRKAAFDKLNFGKQFLAENDALGEGLLGKVILSIKSDSAIQNAIQRPTLAREAVSSLVKENHLELYFDKYDTEVYSFKPLGEQLGFEENLPSLQELENQYKKPNYQTTNANIFFIDETGEKFIKQYVVFIPLERGGTVVLDMKQRNANKKSVYPELLMEKKLSQSPEIKPFSYAIYDDKNELIYSGGKYNYHKYGLTDYLKNDQLFSDGIQFNGFNHLGVTNDTGRKIIVSTNDHLWKSLLSDFSFLYLVLVSVIFVVILFYAFSFGLRKLKMNFSTKIQVYLNAAFLLPFMLLLFVTIGIIRSTLLNIQEGFYFENTQNISSTFRIHLQNLKEGRYSEAFFEQEINKLAQDTRSDINYFNEEGKLVYSSRPLIYEYNLLSKCINPGAYRAIVEENENEILLSEKLGDLEYRAAYMTIKDSQNERLGIIGVPFFNSSTALESQLKEVFTTILSICIALFLALLVLSYYASGQLTNPLKMVAQKIKRISLNEVNEPIHWEADDEIGVLTGSYNQMLKKLEESKDALSQSEKQTAWREMARQVAHEIKNPLTPMKLSIQQLQRTLPTLEDTTRGRIERSLNSLTEQIDNISEIANSFSEFAKMPVPRSEVFELGTVVQRTAYLYAQDNGLDINIDIKDQGLMVRSDHQLINRVVTNLIINGIQSVPEDRKPQIEVKVYGHHKDKFAIIEVKDNGSGIPEENRKKVFMPNFSTKIGGSGLGLAMAKRGVEHSGGNIWFETDENKGTTFYVDLPLVRKA</sequence>
<feature type="transmembrane region" description="Helical" evidence="14">
    <location>
        <begin position="459"/>
        <end position="476"/>
    </location>
</feature>
<feature type="transmembrane region" description="Helical" evidence="14">
    <location>
        <begin position="409"/>
        <end position="439"/>
    </location>
</feature>
<evidence type="ECO:0000313" key="18">
    <source>
        <dbReference type="EMBL" id="KPM47863.1"/>
    </source>
</evidence>
<dbReference type="Gene3D" id="6.10.340.10">
    <property type="match status" value="1"/>
</dbReference>
<dbReference type="GO" id="GO:0005524">
    <property type="term" value="F:ATP binding"/>
    <property type="evidence" value="ECO:0007669"/>
    <property type="project" value="UniProtKB-KW"/>
</dbReference>
<dbReference type="CDD" id="cd06225">
    <property type="entry name" value="HAMP"/>
    <property type="match status" value="1"/>
</dbReference>
<keyword evidence="10" id="KW-0067">ATP-binding</keyword>
<keyword evidence="19" id="KW-1185">Reference proteome</keyword>
<dbReference type="InterPro" id="IPR003661">
    <property type="entry name" value="HisK_dim/P_dom"/>
</dbReference>
<dbReference type="InterPro" id="IPR005467">
    <property type="entry name" value="His_kinase_dom"/>
</dbReference>
<evidence type="ECO:0000256" key="11">
    <source>
        <dbReference type="ARBA" id="ARBA00022989"/>
    </source>
</evidence>
<feature type="transmembrane region" description="Helical" evidence="14">
    <location>
        <begin position="328"/>
        <end position="352"/>
    </location>
</feature>
<keyword evidence="6" id="KW-0808">Transferase</keyword>
<feature type="transmembrane region" description="Helical" evidence="14">
    <location>
        <begin position="759"/>
        <end position="782"/>
    </location>
</feature>
<keyword evidence="13 14" id="KW-0472">Membrane</keyword>
<evidence type="ECO:0000256" key="15">
    <source>
        <dbReference type="SAM" id="SignalP"/>
    </source>
</evidence>
<feature type="transmembrane region" description="Helical" evidence="14">
    <location>
        <begin position="726"/>
        <end position="747"/>
    </location>
</feature>
<dbReference type="SMART" id="SM00387">
    <property type="entry name" value="HATPase_c"/>
    <property type="match status" value="1"/>
</dbReference>
<dbReference type="PANTHER" id="PTHR45528">
    <property type="entry name" value="SENSOR HISTIDINE KINASE CPXA"/>
    <property type="match status" value="1"/>
</dbReference>
<feature type="chain" id="PRO_5006135616" description="histidine kinase" evidence="15">
    <location>
        <begin position="23"/>
        <end position="1235"/>
    </location>
</feature>
<dbReference type="AlphaFoldDB" id="A0A0P7BBI9"/>
<dbReference type="CDD" id="cd00075">
    <property type="entry name" value="HATPase"/>
    <property type="match status" value="1"/>
</dbReference>
<evidence type="ECO:0000256" key="3">
    <source>
        <dbReference type="ARBA" id="ARBA00012438"/>
    </source>
</evidence>
<dbReference type="Gene3D" id="3.30.565.10">
    <property type="entry name" value="Histidine kinase-like ATPase, C-terminal domain"/>
    <property type="match status" value="1"/>
</dbReference>
<dbReference type="STRING" id="1605367.AFM12_11515"/>
<evidence type="ECO:0000256" key="14">
    <source>
        <dbReference type="SAM" id="Phobius"/>
    </source>
</evidence>
<evidence type="ECO:0000259" key="17">
    <source>
        <dbReference type="PROSITE" id="PS50885"/>
    </source>
</evidence>
<feature type="domain" description="HAMP" evidence="17">
    <location>
        <begin position="951"/>
        <end position="1003"/>
    </location>
</feature>
<evidence type="ECO:0000256" key="4">
    <source>
        <dbReference type="ARBA" id="ARBA00022475"/>
    </source>
</evidence>
<proteinExistence type="predicted"/>
<dbReference type="InterPro" id="IPR003594">
    <property type="entry name" value="HATPase_dom"/>
</dbReference>
<name>A0A0P7BBI9_9BACT</name>
<feature type="signal peptide" evidence="15">
    <location>
        <begin position="1"/>
        <end position="22"/>
    </location>
</feature>
<dbReference type="Proteomes" id="UP000050454">
    <property type="component" value="Unassembled WGS sequence"/>
</dbReference>
<organism evidence="18 19">
    <name type="scientific">Jiulongibacter sediminis</name>
    <dbReference type="NCBI Taxonomy" id="1605367"/>
    <lineage>
        <taxon>Bacteria</taxon>
        <taxon>Pseudomonadati</taxon>
        <taxon>Bacteroidota</taxon>
        <taxon>Cytophagia</taxon>
        <taxon>Cytophagales</taxon>
        <taxon>Leadbetterellaceae</taxon>
        <taxon>Jiulongibacter</taxon>
    </lineage>
</organism>
<comment type="catalytic activity">
    <reaction evidence="1">
        <text>ATP + protein L-histidine = ADP + protein N-phospho-L-histidine.</text>
        <dbReference type="EC" id="2.7.13.3"/>
    </reaction>
</comment>
<dbReference type="InterPro" id="IPR036097">
    <property type="entry name" value="HisK_dim/P_sf"/>
</dbReference>
<feature type="transmembrane region" description="Helical" evidence="14">
    <location>
        <begin position="213"/>
        <end position="232"/>
    </location>
</feature>
<evidence type="ECO:0000256" key="12">
    <source>
        <dbReference type="ARBA" id="ARBA00023012"/>
    </source>
</evidence>
<keyword evidence="4" id="KW-1003">Cell membrane</keyword>
<dbReference type="Pfam" id="PF00512">
    <property type="entry name" value="HisKA"/>
    <property type="match status" value="1"/>
</dbReference>
<keyword evidence="12" id="KW-0902">Two-component regulatory system</keyword>
<dbReference type="PANTHER" id="PTHR45528:SF1">
    <property type="entry name" value="SENSOR HISTIDINE KINASE CPXA"/>
    <property type="match status" value="1"/>
</dbReference>
<evidence type="ECO:0000256" key="9">
    <source>
        <dbReference type="ARBA" id="ARBA00022777"/>
    </source>
</evidence>
<dbReference type="GO" id="GO:0005886">
    <property type="term" value="C:plasma membrane"/>
    <property type="evidence" value="ECO:0007669"/>
    <property type="project" value="UniProtKB-SubCell"/>
</dbReference>
<evidence type="ECO:0000256" key="2">
    <source>
        <dbReference type="ARBA" id="ARBA00004651"/>
    </source>
</evidence>
<keyword evidence="11 14" id="KW-1133">Transmembrane helix</keyword>
<keyword evidence="7 14" id="KW-0812">Transmembrane</keyword>
<evidence type="ECO:0000256" key="8">
    <source>
        <dbReference type="ARBA" id="ARBA00022741"/>
    </source>
</evidence>
<keyword evidence="8" id="KW-0547">Nucleotide-binding</keyword>
<evidence type="ECO:0000256" key="1">
    <source>
        <dbReference type="ARBA" id="ARBA00000085"/>
    </source>
</evidence>
<comment type="subcellular location">
    <subcellularLocation>
        <location evidence="2">Cell membrane</location>
        <topology evidence="2">Multi-pass membrane protein</topology>
    </subcellularLocation>
</comment>
<comment type="caution">
    <text evidence="18">The sequence shown here is derived from an EMBL/GenBank/DDBJ whole genome shotgun (WGS) entry which is preliminary data.</text>
</comment>
<protein>
    <recommendedName>
        <fullName evidence="3">histidine kinase</fullName>
        <ecNumber evidence="3">2.7.13.3</ecNumber>
    </recommendedName>
</protein>
<dbReference type="SUPFAM" id="SSF158472">
    <property type="entry name" value="HAMP domain-like"/>
    <property type="match status" value="1"/>
</dbReference>
<dbReference type="CDD" id="cd00082">
    <property type="entry name" value="HisKA"/>
    <property type="match status" value="1"/>
</dbReference>
<dbReference type="SUPFAM" id="SSF47384">
    <property type="entry name" value="Homodimeric domain of signal transducing histidine kinase"/>
    <property type="match status" value="1"/>
</dbReference>
<evidence type="ECO:0000256" key="6">
    <source>
        <dbReference type="ARBA" id="ARBA00022679"/>
    </source>
</evidence>
<dbReference type="SMART" id="SM00304">
    <property type="entry name" value="HAMP"/>
    <property type="match status" value="1"/>
</dbReference>
<evidence type="ECO:0000259" key="16">
    <source>
        <dbReference type="PROSITE" id="PS50109"/>
    </source>
</evidence>
<dbReference type="EMBL" id="LGTQ01000009">
    <property type="protein sequence ID" value="KPM47863.1"/>
    <property type="molecule type" value="Genomic_DNA"/>
</dbReference>
<dbReference type="SUPFAM" id="SSF55874">
    <property type="entry name" value="ATPase domain of HSP90 chaperone/DNA topoisomerase II/histidine kinase"/>
    <property type="match status" value="1"/>
</dbReference>
<dbReference type="InterPro" id="IPR050398">
    <property type="entry name" value="HssS/ArlS-like"/>
</dbReference>
<keyword evidence="9" id="KW-0418">Kinase</keyword>
<gene>
    <name evidence="18" type="ORF">AFM12_11515</name>
</gene>
<dbReference type="RefSeq" id="WP_055148324.1">
    <property type="nucleotide sequence ID" value="NZ_JXSZ01000009.1"/>
</dbReference>
<feature type="transmembrane region" description="Helical" evidence="14">
    <location>
        <begin position="288"/>
        <end position="307"/>
    </location>
</feature>
<accession>A0A0P7BBI9</accession>